<organism evidence="7 8">
    <name type="scientific">Thermaerobacter composti</name>
    <dbReference type="NCBI Taxonomy" id="554949"/>
    <lineage>
        <taxon>Bacteria</taxon>
        <taxon>Bacillati</taxon>
        <taxon>Bacillota</taxon>
        <taxon>Clostridia</taxon>
        <taxon>Eubacteriales</taxon>
        <taxon>Clostridiales Family XVII. Incertae Sedis</taxon>
        <taxon>Thermaerobacter</taxon>
    </lineage>
</organism>
<dbReference type="PANTHER" id="PTHR41299">
    <property type="entry name" value="THIAMINE PYROPHOSPHOKINASE"/>
    <property type="match status" value="1"/>
</dbReference>
<dbReference type="EC" id="2.7.6.2" evidence="5"/>
<dbReference type="NCBIfam" id="TIGR01378">
    <property type="entry name" value="thi_PPkinase"/>
    <property type="match status" value="1"/>
</dbReference>
<reference evidence="7 8" key="1">
    <citation type="submission" date="2023-08" db="EMBL/GenBank/DDBJ databases">
        <title>Genome sequence of Thermaerobacter compostii strain Ins1, a spore-forming filamentous bacterium isolated from a deep geothermal reservoir.</title>
        <authorList>
            <person name="Bregnard D."/>
            <person name="Gonzalez D."/>
            <person name="Junier P."/>
        </authorList>
    </citation>
    <scope>NUCLEOTIDE SEQUENCE [LARGE SCALE GENOMIC DNA]</scope>
    <source>
        <strain evidence="7 8">Ins1</strain>
    </source>
</reference>
<dbReference type="InterPro" id="IPR006282">
    <property type="entry name" value="Thi_PPkinase"/>
</dbReference>
<dbReference type="Pfam" id="PF04265">
    <property type="entry name" value="TPK_B1_binding"/>
    <property type="match status" value="1"/>
</dbReference>
<name>A0ABZ0QQD5_9FIRM</name>
<dbReference type="CDD" id="cd07995">
    <property type="entry name" value="TPK"/>
    <property type="match status" value="1"/>
</dbReference>
<sequence length="239" mass="24638">MPMAGAAGPTSPFGFLPDPTPPYGVVVAGGDLDEPALAREVARLARDASLCVAADGGLRLLRAVGLWPHVLVGDFDTLTAAEVEAARAAGVEVQTFPAAKDLTDAEIALDAVRRRLGGAPLYLVGGVGDRVDHTLANLLLTARWGTEGRPLTVLSGPAHVRPLVAPGEVRFRGAPGQTVSLVPLTPRMTGVATEGLAYPLADATLAWGTAYTVSNALVGTEGAFRARTGIGLVVLQRRP</sequence>
<dbReference type="Pfam" id="PF04263">
    <property type="entry name" value="TPK_catalytic"/>
    <property type="match status" value="1"/>
</dbReference>
<gene>
    <name evidence="7" type="ORF">Q5761_02055</name>
</gene>
<evidence type="ECO:0000259" key="6">
    <source>
        <dbReference type="SMART" id="SM00983"/>
    </source>
</evidence>
<evidence type="ECO:0000256" key="5">
    <source>
        <dbReference type="NCBIfam" id="TIGR01378"/>
    </source>
</evidence>
<dbReference type="GO" id="GO:0004788">
    <property type="term" value="F:thiamine diphosphokinase activity"/>
    <property type="evidence" value="ECO:0007669"/>
    <property type="project" value="UniProtKB-EC"/>
</dbReference>
<evidence type="ECO:0000313" key="7">
    <source>
        <dbReference type="EMBL" id="WPD19474.1"/>
    </source>
</evidence>
<evidence type="ECO:0000256" key="2">
    <source>
        <dbReference type="ARBA" id="ARBA00022741"/>
    </source>
</evidence>
<dbReference type="SUPFAM" id="SSF63999">
    <property type="entry name" value="Thiamin pyrophosphokinase, catalytic domain"/>
    <property type="match status" value="1"/>
</dbReference>
<evidence type="ECO:0000256" key="3">
    <source>
        <dbReference type="ARBA" id="ARBA00022777"/>
    </source>
</evidence>
<keyword evidence="4" id="KW-0067">ATP-binding</keyword>
<proteinExistence type="predicted"/>
<dbReference type="InterPro" id="IPR007371">
    <property type="entry name" value="TPK_catalytic"/>
</dbReference>
<evidence type="ECO:0000313" key="8">
    <source>
        <dbReference type="Proteomes" id="UP001304683"/>
    </source>
</evidence>
<dbReference type="EMBL" id="CP132508">
    <property type="protein sequence ID" value="WPD19474.1"/>
    <property type="molecule type" value="Genomic_DNA"/>
</dbReference>
<dbReference type="InterPro" id="IPR036371">
    <property type="entry name" value="TPK_B1-bd_sf"/>
</dbReference>
<dbReference type="Gene3D" id="3.40.50.10240">
    <property type="entry name" value="Thiamin pyrophosphokinase, catalytic domain"/>
    <property type="match status" value="1"/>
</dbReference>
<keyword evidence="1 7" id="KW-0808">Transferase</keyword>
<evidence type="ECO:0000256" key="1">
    <source>
        <dbReference type="ARBA" id="ARBA00022679"/>
    </source>
</evidence>
<feature type="domain" description="Thiamin pyrophosphokinase thiamin-binding" evidence="6">
    <location>
        <begin position="167"/>
        <end position="232"/>
    </location>
</feature>
<dbReference type="InterPro" id="IPR007373">
    <property type="entry name" value="Thiamin_PyroPKinase_B1-bd"/>
</dbReference>
<dbReference type="InterPro" id="IPR036759">
    <property type="entry name" value="TPK_catalytic_sf"/>
</dbReference>
<protein>
    <recommendedName>
        <fullName evidence="5">Thiamine diphosphokinase</fullName>
        <ecNumber evidence="5">2.7.6.2</ecNumber>
    </recommendedName>
</protein>
<dbReference type="InterPro" id="IPR053149">
    <property type="entry name" value="TPK"/>
</dbReference>
<keyword evidence="8" id="KW-1185">Reference proteome</keyword>
<evidence type="ECO:0000256" key="4">
    <source>
        <dbReference type="ARBA" id="ARBA00022840"/>
    </source>
</evidence>
<dbReference type="RefSeq" id="WP_318750996.1">
    <property type="nucleotide sequence ID" value="NZ_CP132508.1"/>
</dbReference>
<dbReference type="SUPFAM" id="SSF63862">
    <property type="entry name" value="Thiamin pyrophosphokinase, substrate-binding domain"/>
    <property type="match status" value="1"/>
</dbReference>
<keyword evidence="2" id="KW-0547">Nucleotide-binding</keyword>
<dbReference type="SMART" id="SM00983">
    <property type="entry name" value="TPK_B1_binding"/>
    <property type="match status" value="1"/>
</dbReference>
<dbReference type="PANTHER" id="PTHR41299:SF1">
    <property type="entry name" value="THIAMINE PYROPHOSPHOKINASE"/>
    <property type="match status" value="1"/>
</dbReference>
<keyword evidence="3" id="KW-0418">Kinase</keyword>
<dbReference type="Proteomes" id="UP001304683">
    <property type="component" value="Chromosome"/>
</dbReference>
<accession>A0ABZ0QQD5</accession>